<feature type="compositionally biased region" description="Low complexity" evidence="1">
    <location>
        <begin position="440"/>
        <end position="455"/>
    </location>
</feature>
<proteinExistence type="predicted"/>
<protein>
    <recommendedName>
        <fullName evidence="4">Protein kinase domain-containing protein</fullName>
    </recommendedName>
</protein>
<feature type="region of interest" description="Disordered" evidence="1">
    <location>
        <begin position="422"/>
        <end position="551"/>
    </location>
</feature>
<dbReference type="SUPFAM" id="SSF56112">
    <property type="entry name" value="Protein kinase-like (PK-like)"/>
    <property type="match status" value="1"/>
</dbReference>
<feature type="compositionally biased region" description="Low complexity" evidence="1">
    <location>
        <begin position="487"/>
        <end position="500"/>
    </location>
</feature>
<evidence type="ECO:0000313" key="2">
    <source>
        <dbReference type="EMBL" id="MBB5070883.1"/>
    </source>
</evidence>
<feature type="compositionally biased region" description="Pro residues" evidence="1">
    <location>
        <begin position="520"/>
        <end position="542"/>
    </location>
</feature>
<gene>
    <name evidence="2" type="ORF">BJ969_003971</name>
</gene>
<dbReference type="Proteomes" id="UP000580474">
    <property type="component" value="Unassembled WGS sequence"/>
</dbReference>
<dbReference type="Gene3D" id="1.10.510.10">
    <property type="entry name" value="Transferase(Phosphotransferase) domain 1"/>
    <property type="match status" value="1"/>
</dbReference>
<feature type="compositionally biased region" description="Polar residues" evidence="1">
    <location>
        <begin position="295"/>
        <end position="304"/>
    </location>
</feature>
<evidence type="ECO:0000313" key="3">
    <source>
        <dbReference type="Proteomes" id="UP000580474"/>
    </source>
</evidence>
<evidence type="ECO:0000256" key="1">
    <source>
        <dbReference type="SAM" id="MobiDB-lite"/>
    </source>
</evidence>
<feature type="compositionally biased region" description="Basic and acidic residues" evidence="1">
    <location>
        <begin position="477"/>
        <end position="486"/>
    </location>
</feature>
<comment type="caution">
    <text evidence="2">The sequence shown here is derived from an EMBL/GenBank/DDBJ whole genome shotgun (WGS) entry which is preliminary data.</text>
</comment>
<dbReference type="EMBL" id="JACHIV010000001">
    <property type="protein sequence ID" value="MBB5070883.1"/>
    <property type="molecule type" value="Genomic_DNA"/>
</dbReference>
<name>A0A840NL82_9PSEU</name>
<dbReference type="InterPro" id="IPR011009">
    <property type="entry name" value="Kinase-like_dom_sf"/>
</dbReference>
<feature type="region of interest" description="Disordered" evidence="1">
    <location>
        <begin position="294"/>
        <end position="315"/>
    </location>
</feature>
<organism evidence="2 3">
    <name type="scientific">Saccharopolyspora gloriosae</name>
    <dbReference type="NCBI Taxonomy" id="455344"/>
    <lineage>
        <taxon>Bacteria</taxon>
        <taxon>Bacillati</taxon>
        <taxon>Actinomycetota</taxon>
        <taxon>Actinomycetes</taxon>
        <taxon>Pseudonocardiales</taxon>
        <taxon>Pseudonocardiaceae</taxon>
        <taxon>Saccharopolyspora</taxon>
    </lineage>
</organism>
<dbReference type="AlphaFoldDB" id="A0A840NL82"/>
<dbReference type="RefSeq" id="WP_184480798.1">
    <property type="nucleotide sequence ID" value="NZ_JACHIV010000001.1"/>
</dbReference>
<accession>A0A840NL82</accession>
<keyword evidence="3" id="KW-1185">Reference proteome</keyword>
<sequence>MKLPQLIDYQQAVQAKLFADPALRHGTPITNPLKQATVVSGGFALTFRVEVPAAGGSRKQFAVRCFHKQGTRLEERYAAVADFIGQHRKNLDFLTDVAYVPAGIQVNGNLFPIVRMPWVGGERLDAWVEDHIEEPHRLDRVRQQVKRAAHRLRAAGAAHGDLQHGNILVDQHDHIHLVDYDGMYLPVLSTLGAAERGHPDYQHPDRGESFGDHLDVFAAYVIDLSLEALKHEPRLWQDFNTGENLIFESADFADPGRSELFAKLTCISAVEERVRRLRQACEAEFTTMPAILSGERTSATPSRSTRPKRPAGPRALDAHDHVVLHGRIGDRVTIVGKVLGTRIHHPSRTTFINFGDWKNGKTFRIVGWGPVTSRLEQRYGTDATRLRGSWVTLSGMIASYKDRPQMVLDRVQTLRVLREADAERLLAPPEPRAEPTPQNAPRAAPEPAASEPAAPKTRQSAAPVDGFHRWKAPPKPQKKDDLDQRLDQMYSSSSSRTPRTTSPPPAQPPPGPANHRRYPLPSPPPAPAASPPAAQPSAPQKPPSRGLRDRWFDMCDQLANLLDRWRK</sequence>
<feature type="compositionally biased region" description="Pro residues" evidence="1">
    <location>
        <begin position="501"/>
        <end position="512"/>
    </location>
</feature>
<reference evidence="2 3" key="1">
    <citation type="submission" date="2020-08" db="EMBL/GenBank/DDBJ databases">
        <title>Sequencing the genomes of 1000 actinobacteria strains.</title>
        <authorList>
            <person name="Klenk H.-P."/>
        </authorList>
    </citation>
    <scope>NUCLEOTIDE SEQUENCE [LARGE SCALE GENOMIC DNA]</scope>
    <source>
        <strain evidence="2 3">DSM 45582</strain>
    </source>
</reference>
<evidence type="ECO:0008006" key="4">
    <source>
        <dbReference type="Google" id="ProtNLM"/>
    </source>
</evidence>